<gene>
    <name evidence="2" type="ORF">W97_05069</name>
</gene>
<evidence type="ECO:0000313" key="2">
    <source>
        <dbReference type="EMBL" id="EON65827.1"/>
    </source>
</evidence>
<feature type="region of interest" description="Disordered" evidence="1">
    <location>
        <begin position="1"/>
        <end position="82"/>
    </location>
</feature>
<dbReference type="EMBL" id="JH767576">
    <property type="protein sequence ID" value="EON65827.1"/>
    <property type="molecule type" value="Genomic_DNA"/>
</dbReference>
<evidence type="ECO:0000256" key="1">
    <source>
        <dbReference type="SAM" id="MobiDB-lite"/>
    </source>
</evidence>
<organism evidence="2 3">
    <name type="scientific">Coniosporium apollinis (strain CBS 100218)</name>
    <name type="common">Rock-inhabiting black yeast</name>
    <dbReference type="NCBI Taxonomy" id="1168221"/>
    <lineage>
        <taxon>Eukaryota</taxon>
        <taxon>Fungi</taxon>
        <taxon>Dikarya</taxon>
        <taxon>Ascomycota</taxon>
        <taxon>Pezizomycotina</taxon>
        <taxon>Dothideomycetes</taxon>
        <taxon>Dothideomycetes incertae sedis</taxon>
        <taxon>Coniosporium</taxon>
    </lineage>
</organism>
<dbReference type="HOGENOM" id="CLU_823904_0_0_1"/>
<dbReference type="Proteomes" id="UP000016924">
    <property type="component" value="Unassembled WGS sequence"/>
</dbReference>
<keyword evidence="3" id="KW-1185">Reference proteome</keyword>
<feature type="compositionally biased region" description="Polar residues" evidence="1">
    <location>
        <begin position="60"/>
        <end position="70"/>
    </location>
</feature>
<sequence length="337" mass="38402">MTTDNSSFSKTGPKSESKTTLKTRSDQKSKTRSKIERKMESKPISSPNESPAKRRRVGGSSPSTNTQSARDTSDSIETEPERKDIFSTLTEELHRMILDNIAKDEKFDPKQLGWLERRPEDFNLTLTKFDDADWESIMALLATSKATRHAMLQHLLDNEIMRIFVQLSDDRRSLHVDDIGHPALTLGAFSSPDAPKFAPRYLVIIFELNPDHEVQHPASALSEALRPLLPDVLTRLRNLTIVQRRARRRTINKYGWSRIFSTEFFHDQDNLGSQLRRLWCRFVKEQPVHVHSSFRVCGVQSEWVAERIRGTVAVGDGIAAATELNTSEDESDTSQEE</sequence>
<feature type="compositionally biased region" description="Basic and acidic residues" evidence="1">
    <location>
        <begin position="13"/>
        <end position="41"/>
    </location>
</feature>
<protein>
    <submittedName>
        <fullName evidence="2">Uncharacterized protein</fullName>
    </submittedName>
</protein>
<dbReference type="AlphaFoldDB" id="R7YV93"/>
<dbReference type="GeneID" id="19902380"/>
<name>R7YV93_CONA1</name>
<accession>R7YV93</accession>
<dbReference type="OrthoDB" id="10524665at2759"/>
<evidence type="ECO:0000313" key="3">
    <source>
        <dbReference type="Proteomes" id="UP000016924"/>
    </source>
</evidence>
<proteinExistence type="predicted"/>
<dbReference type="RefSeq" id="XP_007781144.1">
    <property type="nucleotide sequence ID" value="XM_007782954.1"/>
</dbReference>
<feature type="compositionally biased region" description="Polar residues" evidence="1">
    <location>
        <begin position="1"/>
        <end position="12"/>
    </location>
</feature>
<reference evidence="3" key="1">
    <citation type="submission" date="2012-06" db="EMBL/GenBank/DDBJ databases">
        <title>The genome sequence of Coniosporium apollinis CBS 100218.</title>
        <authorList>
            <consortium name="The Broad Institute Genome Sequencing Platform"/>
            <person name="Cuomo C."/>
            <person name="Gorbushina A."/>
            <person name="Noack S."/>
            <person name="Walker B."/>
            <person name="Young S.K."/>
            <person name="Zeng Q."/>
            <person name="Gargeya S."/>
            <person name="Fitzgerald M."/>
            <person name="Haas B."/>
            <person name="Abouelleil A."/>
            <person name="Alvarado L."/>
            <person name="Arachchi H.M."/>
            <person name="Berlin A.M."/>
            <person name="Chapman S.B."/>
            <person name="Goldberg J."/>
            <person name="Griggs A."/>
            <person name="Gujja S."/>
            <person name="Hansen M."/>
            <person name="Howarth C."/>
            <person name="Imamovic A."/>
            <person name="Larimer J."/>
            <person name="McCowan C."/>
            <person name="Montmayeur A."/>
            <person name="Murphy C."/>
            <person name="Neiman D."/>
            <person name="Pearson M."/>
            <person name="Priest M."/>
            <person name="Roberts A."/>
            <person name="Saif S."/>
            <person name="Shea T."/>
            <person name="Sisk P."/>
            <person name="Sykes S."/>
            <person name="Wortman J."/>
            <person name="Nusbaum C."/>
            <person name="Birren B."/>
        </authorList>
    </citation>
    <scope>NUCLEOTIDE SEQUENCE [LARGE SCALE GENOMIC DNA]</scope>
    <source>
        <strain evidence="3">CBS 100218</strain>
    </source>
</reference>